<feature type="domain" description="F-box" evidence="1">
    <location>
        <begin position="1"/>
        <end position="37"/>
    </location>
</feature>
<accession>A0AAN5I7N3</accession>
<evidence type="ECO:0000259" key="1">
    <source>
        <dbReference type="PROSITE" id="PS50181"/>
    </source>
</evidence>
<dbReference type="PROSITE" id="PS50181">
    <property type="entry name" value="FBOX"/>
    <property type="match status" value="1"/>
</dbReference>
<evidence type="ECO:0000313" key="3">
    <source>
        <dbReference type="Proteomes" id="UP001328107"/>
    </source>
</evidence>
<protein>
    <recommendedName>
        <fullName evidence="1">F-box domain-containing protein</fullName>
    </recommendedName>
</protein>
<dbReference type="InterPro" id="IPR001810">
    <property type="entry name" value="F-box_dom"/>
</dbReference>
<organism evidence="2 3">
    <name type="scientific">Pristionchus mayeri</name>
    <dbReference type="NCBI Taxonomy" id="1317129"/>
    <lineage>
        <taxon>Eukaryota</taxon>
        <taxon>Metazoa</taxon>
        <taxon>Ecdysozoa</taxon>
        <taxon>Nematoda</taxon>
        <taxon>Chromadorea</taxon>
        <taxon>Rhabditida</taxon>
        <taxon>Rhabditina</taxon>
        <taxon>Diplogasteromorpha</taxon>
        <taxon>Diplogasteroidea</taxon>
        <taxon>Neodiplogasteridae</taxon>
        <taxon>Pristionchus</taxon>
    </lineage>
</organism>
<proteinExistence type="predicted"/>
<sequence>MDNLCNLPDDCLLDVFTRIDHDDLDELSTISRKMDRLSFVSRPKAVKASATHCTVMQVDQNEFEVEIHVEYETFNLRINKENTQGALFKKYSHEAVSKPIIYRGHTIDTQDPAITEAVLCRISNLLYRFDFDRFDFYSICLDRNFVKFFVEFVSTRSITQFYLHKFKLDRNIERDVLAKFVSAILKAKFAVIYANHVHPVSFFEEQFIRDYSNSVTFPNLTIGYEQMLKDHWPPRITPAKQFVDNILPRFITLDAERLEINSDWIISALLARLRMRESGSWQFSITRIIDCSEIEAMMDLDLNYSPKGDNHIIRIKRTLNWVNVRFSSFCNATFY</sequence>
<dbReference type="EMBL" id="BTRK01000005">
    <property type="protein sequence ID" value="GMR54509.1"/>
    <property type="molecule type" value="Genomic_DNA"/>
</dbReference>
<dbReference type="Proteomes" id="UP001328107">
    <property type="component" value="Unassembled WGS sequence"/>
</dbReference>
<comment type="caution">
    <text evidence="2">The sequence shown here is derived from an EMBL/GenBank/DDBJ whole genome shotgun (WGS) entry which is preliminary data.</text>
</comment>
<name>A0AAN5I7N3_9BILA</name>
<dbReference type="AlphaFoldDB" id="A0AAN5I7N3"/>
<reference evidence="3" key="1">
    <citation type="submission" date="2022-10" db="EMBL/GenBank/DDBJ databases">
        <title>Genome assembly of Pristionchus species.</title>
        <authorList>
            <person name="Yoshida K."/>
            <person name="Sommer R.J."/>
        </authorList>
    </citation>
    <scope>NUCLEOTIDE SEQUENCE [LARGE SCALE GENOMIC DNA]</scope>
    <source>
        <strain evidence="3">RS5460</strain>
    </source>
</reference>
<gene>
    <name evidence="2" type="ORF">PMAYCL1PPCAC_24704</name>
</gene>
<keyword evidence="3" id="KW-1185">Reference proteome</keyword>
<evidence type="ECO:0000313" key="2">
    <source>
        <dbReference type="EMBL" id="GMR54509.1"/>
    </source>
</evidence>